<dbReference type="Proteomes" id="UP000801492">
    <property type="component" value="Unassembled WGS sequence"/>
</dbReference>
<feature type="compositionally biased region" description="Polar residues" evidence="1">
    <location>
        <begin position="190"/>
        <end position="199"/>
    </location>
</feature>
<feature type="signal peptide" evidence="2">
    <location>
        <begin position="1"/>
        <end position="24"/>
    </location>
</feature>
<dbReference type="OrthoDB" id="6782021at2759"/>
<keyword evidence="4" id="KW-1185">Reference proteome</keyword>
<sequence length="230" mass="26141">MQKPLLLTRLINQAILICCEFVGGTNICRVDPTPADEARMVLNKCVQGSDEYNPKLNKIKTSVNLADFISVCNIINISYDGTKDDIAKRILLFLCNLKLSEDDEENEEEDYEEEEENKESDDVQKEIKDTFIRRRKPARRYKIGDWVTIKRSQFTAKTKIRPKFLGPYDEKVLIGSLHTMVSDPDETSSDLDGTSSEASDNQDDRDVGLTPPPLMKQGVSRHSKPGVDRR</sequence>
<evidence type="ECO:0000256" key="1">
    <source>
        <dbReference type="SAM" id="MobiDB-lite"/>
    </source>
</evidence>
<evidence type="ECO:0000256" key="2">
    <source>
        <dbReference type="SAM" id="SignalP"/>
    </source>
</evidence>
<reference evidence="3" key="1">
    <citation type="submission" date="2019-08" db="EMBL/GenBank/DDBJ databases">
        <title>The genome of the North American firefly Photinus pyralis.</title>
        <authorList>
            <consortium name="Photinus pyralis genome working group"/>
            <person name="Fallon T.R."/>
            <person name="Sander Lower S.E."/>
            <person name="Weng J.-K."/>
        </authorList>
    </citation>
    <scope>NUCLEOTIDE SEQUENCE</scope>
    <source>
        <strain evidence="3">TRF0915ILg1</strain>
        <tissue evidence="3">Whole body</tissue>
    </source>
</reference>
<feature type="region of interest" description="Disordered" evidence="1">
    <location>
        <begin position="180"/>
        <end position="230"/>
    </location>
</feature>
<gene>
    <name evidence="3" type="ORF">ILUMI_19732</name>
</gene>
<protein>
    <submittedName>
        <fullName evidence="3">Uncharacterized protein</fullName>
    </submittedName>
</protein>
<evidence type="ECO:0000313" key="3">
    <source>
        <dbReference type="EMBL" id="KAF2886441.1"/>
    </source>
</evidence>
<feature type="region of interest" description="Disordered" evidence="1">
    <location>
        <begin position="104"/>
        <end position="125"/>
    </location>
</feature>
<dbReference type="AlphaFoldDB" id="A0A8K0G5A9"/>
<feature type="chain" id="PRO_5035481603" evidence="2">
    <location>
        <begin position="25"/>
        <end position="230"/>
    </location>
</feature>
<comment type="caution">
    <text evidence="3">The sequence shown here is derived from an EMBL/GenBank/DDBJ whole genome shotgun (WGS) entry which is preliminary data.</text>
</comment>
<accession>A0A8K0G5A9</accession>
<proteinExistence type="predicted"/>
<evidence type="ECO:0000313" key="4">
    <source>
        <dbReference type="Proteomes" id="UP000801492"/>
    </source>
</evidence>
<feature type="compositionally biased region" description="Acidic residues" evidence="1">
    <location>
        <begin position="104"/>
        <end position="119"/>
    </location>
</feature>
<organism evidence="3 4">
    <name type="scientific">Ignelater luminosus</name>
    <name type="common">Cucubano</name>
    <name type="synonym">Pyrophorus luminosus</name>
    <dbReference type="NCBI Taxonomy" id="2038154"/>
    <lineage>
        <taxon>Eukaryota</taxon>
        <taxon>Metazoa</taxon>
        <taxon>Ecdysozoa</taxon>
        <taxon>Arthropoda</taxon>
        <taxon>Hexapoda</taxon>
        <taxon>Insecta</taxon>
        <taxon>Pterygota</taxon>
        <taxon>Neoptera</taxon>
        <taxon>Endopterygota</taxon>
        <taxon>Coleoptera</taxon>
        <taxon>Polyphaga</taxon>
        <taxon>Elateriformia</taxon>
        <taxon>Elateroidea</taxon>
        <taxon>Elateridae</taxon>
        <taxon>Agrypninae</taxon>
        <taxon>Pyrophorini</taxon>
        <taxon>Ignelater</taxon>
    </lineage>
</organism>
<keyword evidence="2" id="KW-0732">Signal</keyword>
<dbReference type="EMBL" id="VTPC01087662">
    <property type="protein sequence ID" value="KAF2886441.1"/>
    <property type="molecule type" value="Genomic_DNA"/>
</dbReference>
<name>A0A8K0G5A9_IGNLU</name>